<keyword evidence="3" id="KW-1185">Reference proteome</keyword>
<dbReference type="Proteomes" id="UP001054889">
    <property type="component" value="Unassembled WGS sequence"/>
</dbReference>
<protein>
    <submittedName>
        <fullName evidence="2">Uncharacterized protein</fullName>
    </submittedName>
</protein>
<evidence type="ECO:0000313" key="3">
    <source>
        <dbReference type="Proteomes" id="UP001054889"/>
    </source>
</evidence>
<evidence type="ECO:0000313" key="2">
    <source>
        <dbReference type="EMBL" id="GJN35488.1"/>
    </source>
</evidence>
<feature type="region of interest" description="Disordered" evidence="1">
    <location>
        <begin position="177"/>
        <end position="204"/>
    </location>
</feature>
<accession>A0AAV5FIA7</accession>
<sequence>MVTGNEKKSSPLVLVLGSVHTRHDIFLDIHAHHHEMPSWSQGDHHHKKVVISPPAVVVETDIMTTSMDPHAVRHPAQNYASAGESPSLDRDYLQIPPPHGPAPVTATAAGLAAATGSPATAIILPSANRFRALIFPFASASPVPSHQLVPLGTRLGGARAWVTGVLLEGLRAALQSRTPRPPRPLAGTSVFTQGEISSSQQREN</sequence>
<gene>
    <name evidence="2" type="primary">gb24271</name>
    <name evidence="2" type="ORF">PR202_gb24271</name>
</gene>
<proteinExistence type="predicted"/>
<organism evidence="2 3">
    <name type="scientific">Eleusine coracana subsp. coracana</name>
    <dbReference type="NCBI Taxonomy" id="191504"/>
    <lineage>
        <taxon>Eukaryota</taxon>
        <taxon>Viridiplantae</taxon>
        <taxon>Streptophyta</taxon>
        <taxon>Embryophyta</taxon>
        <taxon>Tracheophyta</taxon>
        <taxon>Spermatophyta</taxon>
        <taxon>Magnoliopsida</taxon>
        <taxon>Liliopsida</taxon>
        <taxon>Poales</taxon>
        <taxon>Poaceae</taxon>
        <taxon>PACMAD clade</taxon>
        <taxon>Chloridoideae</taxon>
        <taxon>Cynodonteae</taxon>
        <taxon>Eleusininae</taxon>
        <taxon>Eleusine</taxon>
    </lineage>
</organism>
<feature type="region of interest" description="Disordered" evidence="1">
    <location>
        <begin position="78"/>
        <end position="101"/>
    </location>
</feature>
<reference evidence="2" key="2">
    <citation type="submission" date="2021-12" db="EMBL/GenBank/DDBJ databases">
        <title>Resequencing data analysis of finger millet.</title>
        <authorList>
            <person name="Hatakeyama M."/>
            <person name="Aluri S."/>
            <person name="Balachadran M.T."/>
            <person name="Sivarajan S.R."/>
            <person name="Poveda L."/>
            <person name="Shimizu-Inatsugi R."/>
            <person name="Schlapbach R."/>
            <person name="Sreeman S.M."/>
            <person name="Shimizu K.K."/>
        </authorList>
    </citation>
    <scope>NUCLEOTIDE SEQUENCE</scope>
</reference>
<dbReference type="AlphaFoldDB" id="A0AAV5FIA7"/>
<feature type="compositionally biased region" description="Polar residues" evidence="1">
    <location>
        <begin position="189"/>
        <end position="204"/>
    </location>
</feature>
<name>A0AAV5FIA7_ELECO</name>
<reference evidence="2" key="1">
    <citation type="journal article" date="2018" name="DNA Res.">
        <title>Multiple hybrid de novo genome assembly of finger millet, an orphan allotetraploid crop.</title>
        <authorList>
            <person name="Hatakeyama M."/>
            <person name="Aluri S."/>
            <person name="Balachadran M.T."/>
            <person name="Sivarajan S.R."/>
            <person name="Patrignani A."/>
            <person name="Gruter S."/>
            <person name="Poveda L."/>
            <person name="Shimizu-Inatsugi R."/>
            <person name="Baeten J."/>
            <person name="Francoijs K.J."/>
            <person name="Nataraja K.N."/>
            <person name="Reddy Y.A.N."/>
            <person name="Phadnis S."/>
            <person name="Ravikumar R.L."/>
            <person name="Schlapbach R."/>
            <person name="Sreeman S.M."/>
            <person name="Shimizu K.K."/>
        </authorList>
    </citation>
    <scope>NUCLEOTIDE SEQUENCE</scope>
</reference>
<evidence type="ECO:0000256" key="1">
    <source>
        <dbReference type="SAM" id="MobiDB-lite"/>
    </source>
</evidence>
<dbReference type="EMBL" id="BQKI01000088">
    <property type="protein sequence ID" value="GJN35488.1"/>
    <property type="molecule type" value="Genomic_DNA"/>
</dbReference>
<comment type="caution">
    <text evidence="2">The sequence shown here is derived from an EMBL/GenBank/DDBJ whole genome shotgun (WGS) entry which is preliminary data.</text>
</comment>